<dbReference type="Pfam" id="PF05133">
    <property type="entry name" value="SPP1_portal"/>
    <property type="match status" value="1"/>
</dbReference>
<sequence>MEIINTRQIMVRRPFRRILPNGYKAAAGVISGNTLIDEPSDNPTYQIITQMDFMREFEPSGHAINDPLVYPDRLRQDPETKQWFREYVIRCAFAFQRIITVKHLVHLCGNDIQFEMEGDTENEKVKETFFKFRTGWAVKDMEIAWYEAAKSVKITGDTAFVGYLRKGKFYWKVLSFEKGDVLYPHFDNVTGELSLFARSYSDYDSSGNIVTDWLEVWDEKYLRRFKKGGKGYSKIKQVIKNLFGLDGYELVSQQEHGFTFIPVAYHRCDAGACWSPSQDSIEQYELAFSQLSQNNTAYAFPIMYFKGENINIDGGVDGTVKCITMGPDDEAGYLNKQDVSTAFEKQLDTLYKLIYEQSFAVIPPEVRSGDLPGVAIKLLYSPAFENAMKDAQEYNRLVDDMVKIFTYGYGVETENLIDLQNLSVYAWIKPYIHLNESELVQNLATCVQNGFLSRQTANEQIQIYSNPRDWDRIMREKKEEQQADILYQLKTTQPTPEEEEPEHNPAGDDKQ</sequence>
<feature type="region of interest" description="Disordered" evidence="1">
    <location>
        <begin position="484"/>
        <end position="511"/>
    </location>
</feature>
<name>A0A8S5MI98_9CAUD</name>
<feature type="compositionally biased region" description="Basic and acidic residues" evidence="1">
    <location>
        <begin position="502"/>
        <end position="511"/>
    </location>
</feature>
<dbReference type="EMBL" id="BK014906">
    <property type="protein sequence ID" value="DAD81627.1"/>
    <property type="molecule type" value="Genomic_DNA"/>
</dbReference>
<accession>A0A8S5MI98</accession>
<evidence type="ECO:0000256" key="1">
    <source>
        <dbReference type="SAM" id="MobiDB-lite"/>
    </source>
</evidence>
<evidence type="ECO:0000313" key="2">
    <source>
        <dbReference type="EMBL" id="DAD81627.1"/>
    </source>
</evidence>
<dbReference type="InterPro" id="IPR021145">
    <property type="entry name" value="Portal_protein_SPP1_Gp6-like"/>
</dbReference>
<reference evidence="2" key="1">
    <citation type="journal article" date="2021" name="Proc. Natl. Acad. Sci. U.S.A.">
        <title>A Catalog of Tens of Thousands of Viruses from Human Metagenomes Reveals Hidden Associations with Chronic Diseases.</title>
        <authorList>
            <person name="Tisza M.J."/>
            <person name="Buck C.B."/>
        </authorList>
    </citation>
    <scope>NUCLEOTIDE SEQUENCE</scope>
    <source>
        <strain evidence="2">Ct9Ns12</strain>
    </source>
</reference>
<protein>
    <submittedName>
        <fullName evidence="2">Portal protein</fullName>
    </submittedName>
</protein>
<organism evidence="2">
    <name type="scientific">Myoviridae sp. ct9Ns12</name>
    <dbReference type="NCBI Taxonomy" id="2826626"/>
    <lineage>
        <taxon>Viruses</taxon>
        <taxon>Duplodnaviria</taxon>
        <taxon>Heunggongvirae</taxon>
        <taxon>Uroviricota</taxon>
        <taxon>Caudoviricetes</taxon>
    </lineage>
</organism>
<proteinExistence type="predicted"/>